<evidence type="ECO:0000256" key="2">
    <source>
        <dbReference type="ARBA" id="ARBA00022475"/>
    </source>
</evidence>
<dbReference type="EMBL" id="JACXLD010000002">
    <property type="protein sequence ID" value="MBD2858542.1"/>
    <property type="molecule type" value="Genomic_DNA"/>
</dbReference>
<dbReference type="Pfam" id="PF03706">
    <property type="entry name" value="LPG_synthase_TM"/>
    <property type="match status" value="1"/>
</dbReference>
<reference evidence="7" key="1">
    <citation type="submission" date="2020-09" db="EMBL/GenBank/DDBJ databases">
        <authorList>
            <person name="Yoon J.-W."/>
        </authorList>
    </citation>
    <scope>NUCLEOTIDE SEQUENCE</scope>
    <source>
        <strain evidence="7">KMU-158</strain>
    </source>
</reference>
<evidence type="ECO:0000256" key="5">
    <source>
        <dbReference type="ARBA" id="ARBA00023136"/>
    </source>
</evidence>
<feature type="transmembrane region" description="Helical" evidence="6">
    <location>
        <begin position="39"/>
        <end position="58"/>
    </location>
</feature>
<dbReference type="PANTHER" id="PTHR39087">
    <property type="entry name" value="UPF0104 MEMBRANE PROTEIN MJ1595"/>
    <property type="match status" value="1"/>
</dbReference>
<comment type="caution">
    <text evidence="7">The sequence shown here is derived from an EMBL/GenBank/DDBJ whole genome shotgun (WGS) entry which is preliminary data.</text>
</comment>
<dbReference type="InterPro" id="IPR022791">
    <property type="entry name" value="L-PG_synthase/AglD"/>
</dbReference>
<keyword evidence="2" id="KW-1003">Cell membrane</keyword>
<evidence type="ECO:0000313" key="8">
    <source>
        <dbReference type="Proteomes" id="UP000610558"/>
    </source>
</evidence>
<name>A0A927GW38_9GAMM</name>
<organism evidence="7 8">
    <name type="scientific">Spongiibacter pelagi</name>
    <dbReference type="NCBI Taxonomy" id="2760804"/>
    <lineage>
        <taxon>Bacteria</taxon>
        <taxon>Pseudomonadati</taxon>
        <taxon>Pseudomonadota</taxon>
        <taxon>Gammaproteobacteria</taxon>
        <taxon>Cellvibrionales</taxon>
        <taxon>Spongiibacteraceae</taxon>
        <taxon>Spongiibacter</taxon>
    </lineage>
</organism>
<dbReference type="GO" id="GO:0005886">
    <property type="term" value="C:plasma membrane"/>
    <property type="evidence" value="ECO:0007669"/>
    <property type="project" value="UniProtKB-SubCell"/>
</dbReference>
<proteinExistence type="predicted"/>
<feature type="transmembrane region" description="Helical" evidence="6">
    <location>
        <begin position="194"/>
        <end position="217"/>
    </location>
</feature>
<keyword evidence="4 6" id="KW-1133">Transmembrane helix</keyword>
<sequence length="303" mass="33599">MPKALRWLLATLILAAGIIGVERYLGWAALLSAWRELPLSHLLGLTALTLCSYILRAFRVYRYFIDYTSGAFSQTLRLSLLHNAINNFLPMRLGEASFPILMKRQFSVSLSQSTSGLLWIRLADLHCLSTLFLLSLAPNLGPMLFVLAGLWLLLPRALWLIWQRGTLHLPPKWQSKIATLQQFSPTSFRQWQRMYGLTTLVWLSKLFALCAIMLSFISIPPAQALLAVIGADFSSVLPIHGLAGSGTYEAAMLVALSPFDLPSKDILAAAVNVHLYLLGTSLLSIPLALLISERARNTLVTNN</sequence>
<evidence type="ECO:0000256" key="3">
    <source>
        <dbReference type="ARBA" id="ARBA00022692"/>
    </source>
</evidence>
<evidence type="ECO:0000256" key="6">
    <source>
        <dbReference type="SAM" id="Phobius"/>
    </source>
</evidence>
<dbReference type="PANTHER" id="PTHR39087:SF2">
    <property type="entry name" value="UPF0104 MEMBRANE PROTEIN MJ1595"/>
    <property type="match status" value="1"/>
</dbReference>
<evidence type="ECO:0000313" key="7">
    <source>
        <dbReference type="EMBL" id="MBD2858542.1"/>
    </source>
</evidence>
<dbReference type="RefSeq" id="WP_190763458.1">
    <property type="nucleotide sequence ID" value="NZ_JACXLD010000002.1"/>
</dbReference>
<evidence type="ECO:0000256" key="4">
    <source>
        <dbReference type="ARBA" id="ARBA00022989"/>
    </source>
</evidence>
<keyword evidence="8" id="KW-1185">Reference proteome</keyword>
<evidence type="ECO:0000256" key="1">
    <source>
        <dbReference type="ARBA" id="ARBA00004651"/>
    </source>
</evidence>
<keyword evidence="3 6" id="KW-0812">Transmembrane</keyword>
<feature type="transmembrane region" description="Helical" evidence="6">
    <location>
        <begin position="266"/>
        <end position="291"/>
    </location>
</feature>
<dbReference type="AlphaFoldDB" id="A0A927GW38"/>
<keyword evidence="5 6" id="KW-0472">Membrane</keyword>
<gene>
    <name evidence="7" type="ORF">IB286_05920</name>
</gene>
<protein>
    <submittedName>
        <fullName evidence="7">Flippase-like domain-containing protein</fullName>
    </submittedName>
</protein>
<accession>A0A927GW38</accession>
<dbReference type="Proteomes" id="UP000610558">
    <property type="component" value="Unassembled WGS sequence"/>
</dbReference>
<comment type="subcellular location">
    <subcellularLocation>
        <location evidence="1">Cell membrane</location>
        <topology evidence="1">Multi-pass membrane protein</topology>
    </subcellularLocation>
</comment>